<dbReference type="Gene3D" id="3.30.70.100">
    <property type="match status" value="1"/>
</dbReference>
<dbReference type="EC" id="1.14.-.-" evidence="2"/>
<dbReference type="RefSeq" id="WP_007415435.1">
    <property type="nucleotide sequence ID" value="NZ_ABOX02000016.1"/>
</dbReference>
<dbReference type="NCBIfam" id="TIGR00005">
    <property type="entry name" value="rluA_subfam"/>
    <property type="match status" value="1"/>
</dbReference>
<comment type="similarity">
    <text evidence="2">Belongs to the TrhO family.</text>
</comment>
<dbReference type="Pfam" id="PF00581">
    <property type="entry name" value="Rhodanese"/>
    <property type="match status" value="1"/>
</dbReference>
<dbReference type="Proteomes" id="UP000003688">
    <property type="component" value="Unassembled WGS sequence"/>
</dbReference>
<evidence type="ECO:0000256" key="2">
    <source>
        <dbReference type="HAMAP-Rule" id="MF_00469"/>
    </source>
</evidence>
<dbReference type="GO" id="GO:0140098">
    <property type="term" value="F:catalytic activity, acting on RNA"/>
    <property type="evidence" value="ECO:0007669"/>
    <property type="project" value="UniProtKB-ARBA"/>
</dbReference>
<dbReference type="GO" id="GO:0001522">
    <property type="term" value="P:pseudouridine synthesis"/>
    <property type="evidence" value="ECO:0007669"/>
    <property type="project" value="InterPro"/>
</dbReference>
<dbReference type="PROSITE" id="PS01129">
    <property type="entry name" value="PSI_RLU"/>
    <property type="match status" value="1"/>
</dbReference>
<dbReference type="InterPro" id="IPR006225">
    <property type="entry name" value="PsdUridine_synth_RluC/D"/>
</dbReference>
<gene>
    <name evidence="2" type="primary">trhO</name>
    <name evidence="5" type="ORF">Cflav_PD3454</name>
</gene>
<comment type="caution">
    <text evidence="5">The sequence shown here is derived from an EMBL/GenBank/DDBJ whole genome shotgun (WGS) entry which is preliminary data.</text>
</comment>
<comment type="catalytic activity">
    <reaction evidence="2">
        <text>uridine(34) in tRNA + AH2 + O2 = 5-hydroxyuridine(34) in tRNA + A + H2O</text>
        <dbReference type="Rhea" id="RHEA:64224"/>
        <dbReference type="Rhea" id="RHEA-COMP:11727"/>
        <dbReference type="Rhea" id="RHEA-COMP:13381"/>
        <dbReference type="ChEBI" id="CHEBI:13193"/>
        <dbReference type="ChEBI" id="CHEBI:15377"/>
        <dbReference type="ChEBI" id="CHEBI:15379"/>
        <dbReference type="ChEBI" id="CHEBI:17499"/>
        <dbReference type="ChEBI" id="CHEBI:65315"/>
        <dbReference type="ChEBI" id="CHEBI:136877"/>
    </reaction>
</comment>
<dbReference type="Gene3D" id="3.40.250.10">
    <property type="entry name" value="Rhodanese-like domain"/>
    <property type="match status" value="1"/>
</dbReference>
<dbReference type="Gene3D" id="3.30.2350.10">
    <property type="entry name" value="Pseudouridine synthase"/>
    <property type="match status" value="1"/>
</dbReference>
<dbReference type="Pfam" id="PF17773">
    <property type="entry name" value="UPF0176_N"/>
    <property type="match status" value="1"/>
</dbReference>
<keyword evidence="6" id="KW-1185">Reference proteome</keyword>
<dbReference type="SUPFAM" id="SSF55120">
    <property type="entry name" value="Pseudouridine synthase"/>
    <property type="match status" value="1"/>
</dbReference>
<dbReference type="GO" id="GO:0016705">
    <property type="term" value="F:oxidoreductase activity, acting on paired donors, with incorporation or reduction of molecular oxygen"/>
    <property type="evidence" value="ECO:0007669"/>
    <property type="project" value="UniProtKB-UniRule"/>
</dbReference>
<dbReference type="InterPro" id="IPR001763">
    <property type="entry name" value="Rhodanese-like_dom"/>
</dbReference>
<dbReference type="InterPro" id="IPR006145">
    <property type="entry name" value="PsdUridine_synth_RsuA/RluA"/>
</dbReference>
<dbReference type="InterPro" id="IPR036873">
    <property type="entry name" value="Rhodanese-like_dom_sf"/>
</dbReference>
<evidence type="ECO:0000256" key="1">
    <source>
        <dbReference type="ARBA" id="ARBA00010876"/>
    </source>
</evidence>
<evidence type="ECO:0000259" key="4">
    <source>
        <dbReference type="PROSITE" id="PS50206"/>
    </source>
</evidence>
<protein>
    <recommendedName>
        <fullName evidence="2">tRNA uridine(34) hydroxylase</fullName>
        <ecNumber evidence="2">1.14.-.-</ecNumber>
    </recommendedName>
    <alternativeName>
        <fullName evidence="2">tRNA hydroxylation protein O</fullName>
    </alternativeName>
</protein>
<evidence type="ECO:0000256" key="3">
    <source>
        <dbReference type="PIRSR" id="PIRSR606225-1"/>
    </source>
</evidence>
<dbReference type="InterPro" id="IPR040503">
    <property type="entry name" value="TRHO_N"/>
</dbReference>
<evidence type="ECO:0000313" key="5">
    <source>
        <dbReference type="EMBL" id="EEF60484.1"/>
    </source>
</evidence>
<dbReference type="PANTHER" id="PTHR43268:SF3">
    <property type="entry name" value="RHODANESE-LIKE DOMAIN-CONTAINING PROTEIN 7-RELATED"/>
    <property type="match status" value="1"/>
</dbReference>
<dbReference type="STRING" id="320771.Cflav_PD3454"/>
<sequence length="599" mass="67171">MPKFSNIAAYKFASLTDLKTLRSRLITVCKDWNLKGTILLSTEGINLFVAGAPEKVELLLAELRSIPGLEKFEVKVSESDHQPFNRMLVRIKKEIIAFGVPGIDPGKRTSPKLAAKTLKQWLDEGRPVTLLDTRNDYEVKLGTFKNALPIGIDQFRDFPAAVSKLPAGMKEQPIVMFCTGGIRCEKAGPFMEREGFKNIFQLDGGILKYFEECGDAHYQGECFVFDQRVGVDPTLHETDSTQCFQCLTPLDKEDQQDSRFVAGKSCPYCFKTSLEQDALNLAQRREAIRRAVAPLPGSQPYDNYRPLNVPQHCDGMSLFDFLHTILPHIPRADWEGLAAQGLLVTDDHLPVTGKHIVSAGKRILQKMPNLTEPEVNGDIQILHEDEALIVLNKPAPLPMHAGGRFNRNTLEYILHQVYHPQKPRAAHRLDANTSGVVLVTRTRHFASHLQPQFAHGEVGKFYLVKVQGTPKEDSFSCNAPISAEPSEAGAREVDFEEGLPSRTEFRVLQRNADGTTLLEARPLTGRTNQIRVHLWQMGLPVCGDPVYLPGNKLGETQTLRVEDAPLCLHAWRVTFLHPLHRQRMEFTAPKPEWAMQVQG</sequence>
<dbReference type="CDD" id="cd02869">
    <property type="entry name" value="PseudoU_synth_RluA_like"/>
    <property type="match status" value="1"/>
</dbReference>
<dbReference type="GO" id="GO:0009982">
    <property type="term" value="F:pseudouridine synthase activity"/>
    <property type="evidence" value="ECO:0007669"/>
    <property type="project" value="InterPro"/>
</dbReference>
<keyword evidence="2" id="KW-0560">Oxidoreductase</keyword>
<keyword evidence="2" id="KW-0819">tRNA processing</keyword>
<dbReference type="HAMAP" id="MF_00469">
    <property type="entry name" value="TrhO"/>
    <property type="match status" value="1"/>
</dbReference>
<dbReference type="SMART" id="SM00450">
    <property type="entry name" value="RHOD"/>
    <property type="match status" value="1"/>
</dbReference>
<dbReference type="PROSITE" id="PS50206">
    <property type="entry name" value="RHODANESE_3"/>
    <property type="match status" value="1"/>
</dbReference>
<evidence type="ECO:0000313" key="6">
    <source>
        <dbReference type="Proteomes" id="UP000003688"/>
    </source>
</evidence>
<comment type="similarity">
    <text evidence="1">Belongs to the pseudouridine synthase RluA family.</text>
</comment>
<dbReference type="OrthoDB" id="9778326at2"/>
<dbReference type="InterPro" id="IPR020103">
    <property type="entry name" value="PsdUridine_synth_cat_dom_sf"/>
</dbReference>
<dbReference type="InterPro" id="IPR020936">
    <property type="entry name" value="TrhO"/>
</dbReference>
<name>B9XHZ1_PEDPL</name>
<dbReference type="Pfam" id="PF00849">
    <property type="entry name" value="PseudoU_synth_2"/>
    <property type="match status" value="1"/>
</dbReference>
<dbReference type="EMBL" id="ABOX02000016">
    <property type="protein sequence ID" value="EEF60484.1"/>
    <property type="molecule type" value="Genomic_DNA"/>
</dbReference>
<feature type="active site" evidence="3">
    <location>
        <position position="430"/>
    </location>
</feature>
<dbReference type="PANTHER" id="PTHR43268">
    <property type="entry name" value="THIOSULFATE SULFURTRANSFERASE/RHODANESE-LIKE DOMAIN-CONTAINING PROTEIN 2"/>
    <property type="match status" value="1"/>
</dbReference>
<feature type="domain" description="Rhodanese" evidence="4">
    <location>
        <begin position="124"/>
        <end position="218"/>
    </location>
</feature>
<accession>B9XHZ1</accession>
<dbReference type="SUPFAM" id="SSF52821">
    <property type="entry name" value="Rhodanese/Cell cycle control phosphatase"/>
    <property type="match status" value="1"/>
</dbReference>
<organism evidence="5 6">
    <name type="scientific">Pedosphaera parvula (strain Ellin514)</name>
    <dbReference type="NCBI Taxonomy" id="320771"/>
    <lineage>
        <taxon>Bacteria</taxon>
        <taxon>Pseudomonadati</taxon>
        <taxon>Verrucomicrobiota</taxon>
        <taxon>Pedosphaerae</taxon>
        <taxon>Pedosphaerales</taxon>
        <taxon>Pedosphaeraceae</taxon>
        <taxon>Pedosphaera</taxon>
    </lineage>
</organism>
<dbReference type="GO" id="GO:0003723">
    <property type="term" value="F:RNA binding"/>
    <property type="evidence" value="ECO:0007669"/>
    <property type="project" value="InterPro"/>
</dbReference>
<dbReference type="CDD" id="cd01518">
    <property type="entry name" value="RHOD_YceA"/>
    <property type="match status" value="1"/>
</dbReference>
<comment type="function">
    <text evidence="2">Catalyzes oxygen-dependent 5-hydroxyuridine (ho5U) modification at position 34 in tRNAs.</text>
</comment>
<dbReference type="InterPro" id="IPR006224">
    <property type="entry name" value="PsdUridine_synth_RluA-like_CS"/>
</dbReference>
<dbReference type="AlphaFoldDB" id="B9XHZ1"/>
<reference evidence="5 6" key="1">
    <citation type="journal article" date="2011" name="J. Bacteriol.">
        <title>Genome sequence of 'Pedosphaera parvula' Ellin514, an aerobic Verrucomicrobial isolate from pasture soil.</title>
        <authorList>
            <person name="Kant R."/>
            <person name="van Passel M.W."/>
            <person name="Sangwan P."/>
            <person name="Palva A."/>
            <person name="Lucas S."/>
            <person name="Copeland A."/>
            <person name="Lapidus A."/>
            <person name="Glavina Del Rio T."/>
            <person name="Dalin E."/>
            <person name="Tice H."/>
            <person name="Bruce D."/>
            <person name="Goodwin L."/>
            <person name="Pitluck S."/>
            <person name="Chertkov O."/>
            <person name="Larimer F.W."/>
            <person name="Land M.L."/>
            <person name="Hauser L."/>
            <person name="Brettin T.S."/>
            <person name="Detter J.C."/>
            <person name="Han S."/>
            <person name="de Vos W.M."/>
            <person name="Janssen P.H."/>
            <person name="Smidt H."/>
        </authorList>
    </citation>
    <scope>NUCLEOTIDE SEQUENCE [LARGE SCALE GENOMIC DNA]</scope>
    <source>
        <strain evidence="5 6">Ellin514</strain>
    </source>
</reference>
<dbReference type="GO" id="GO:0006400">
    <property type="term" value="P:tRNA modification"/>
    <property type="evidence" value="ECO:0007669"/>
    <property type="project" value="UniProtKB-UniRule"/>
</dbReference>
<proteinExistence type="inferred from homology"/>